<comment type="caution">
    <text evidence="1">The sequence shown here is derived from an EMBL/GenBank/DDBJ whole genome shotgun (WGS) entry which is preliminary data.</text>
</comment>
<dbReference type="AlphaFoldDB" id="A0A0M2K359"/>
<dbReference type="Proteomes" id="UP000034150">
    <property type="component" value="Unassembled WGS sequence"/>
</dbReference>
<dbReference type="EMBL" id="LAUZ02000007">
    <property type="protein sequence ID" value="KKF03806.1"/>
    <property type="molecule type" value="Genomic_DNA"/>
</dbReference>
<accession>A0A0M2K359</accession>
<evidence type="ECO:0000313" key="2">
    <source>
        <dbReference type="Proteomes" id="UP000034150"/>
    </source>
</evidence>
<name>A0A0M2K359_9MYCO</name>
<evidence type="ECO:0000313" key="1">
    <source>
        <dbReference type="EMBL" id="KKF03806.1"/>
    </source>
</evidence>
<organism evidence="1 2">
    <name type="scientific">Mycolicibacterium obuense</name>
    <dbReference type="NCBI Taxonomy" id="1807"/>
    <lineage>
        <taxon>Bacteria</taxon>
        <taxon>Bacillati</taxon>
        <taxon>Actinomycetota</taxon>
        <taxon>Actinomycetes</taxon>
        <taxon>Mycobacteriales</taxon>
        <taxon>Mycobacteriaceae</taxon>
        <taxon>Mycolicibacterium</taxon>
    </lineage>
</organism>
<reference evidence="1 2" key="1">
    <citation type="journal article" date="2015" name="Genome Announc.">
        <title>Draft Genome Sequence of Mycobacterium obuense Strain UC1, Isolated from Patient Sputum.</title>
        <authorList>
            <person name="Greninger A.L."/>
            <person name="Cunningham G."/>
            <person name="Hsu E.D."/>
            <person name="Yu J.M."/>
            <person name="Chiu C.Y."/>
            <person name="Miller S."/>
        </authorList>
    </citation>
    <scope>NUCLEOTIDE SEQUENCE [LARGE SCALE GENOMIC DNA]</scope>
    <source>
        <strain evidence="1 2">UC1</strain>
    </source>
</reference>
<dbReference type="OrthoDB" id="4741546at2"/>
<protein>
    <submittedName>
        <fullName evidence="1">Uncharacterized protein</fullName>
    </submittedName>
</protein>
<sequence length="74" mass="7794">MLNILQRNVIRGFLDEGMDPDGIADYLGRLNDLGPLEVVTIRSAAYDMLNEQPADAPDVAAGQPVLTLIAGGAA</sequence>
<gene>
    <name evidence="1" type="ORF">WN67_00760</name>
</gene>
<dbReference type="PATRIC" id="fig|1807.13.peg.958"/>
<proteinExistence type="predicted"/>
<keyword evidence="2" id="KW-1185">Reference proteome</keyword>
<dbReference type="RefSeq" id="WP_046361160.1">
    <property type="nucleotide sequence ID" value="NZ_LAUZ02000007.1"/>
</dbReference>